<evidence type="ECO:0000313" key="6">
    <source>
        <dbReference type="EMBL" id="MFC5522779.1"/>
    </source>
</evidence>
<proteinExistence type="predicted"/>
<evidence type="ECO:0000256" key="3">
    <source>
        <dbReference type="ARBA" id="ARBA00022989"/>
    </source>
</evidence>
<keyword evidence="7" id="KW-1185">Reference proteome</keyword>
<dbReference type="Pfam" id="PF01566">
    <property type="entry name" value="Nramp"/>
    <property type="match status" value="1"/>
</dbReference>
<evidence type="ECO:0000256" key="1">
    <source>
        <dbReference type="ARBA" id="ARBA00004141"/>
    </source>
</evidence>
<gene>
    <name evidence="6" type="ORF">ACFPP7_17970</name>
</gene>
<keyword evidence="3 5" id="KW-1133">Transmembrane helix</keyword>
<dbReference type="RefSeq" id="WP_084389653.1">
    <property type="nucleotide sequence ID" value="NZ_JBHSMX010000058.1"/>
</dbReference>
<evidence type="ECO:0000256" key="2">
    <source>
        <dbReference type="ARBA" id="ARBA00022692"/>
    </source>
</evidence>
<evidence type="ECO:0000256" key="4">
    <source>
        <dbReference type="ARBA" id="ARBA00023136"/>
    </source>
</evidence>
<comment type="caution">
    <text evidence="6">The sequence shown here is derived from an EMBL/GenBank/DDBJ whole genome shotgun (WGS) entry which is preliminary data.</text>
</comment>
<comment type="subcellular location">
    <subcellularLocation>
        <location evidence="1">Membrane</location>
        <topology evidence="1">Multi-pass membrane protein</topology>
    </subcellularLocation>
</comment>
<organism evidence="6 7">
    <name type="scientific">Polaromonas jejuensis</name>
    <dbReference type="NCBI Taxonomy" id="457502"/>
    <lineage>
        <taxon>Bacteria</taxon>
        <taxon>Pseudomonadati</taxon>
        <taxon>Pseudomonadota</taxon>
        <taxon>Betaproteobacteria</taxon>
        <taxon>Burkholderiales</taxon>
        <taxon>Comamonadaceae</taxon>
        <taxon>Polaromonas</taxon>
    </lineage>
</organism>
<protein>
    <submittedName>
        <fullName evidence="6">Divalent metal cation transporter</fullName>
    </submittedName>
</protein>
<feature type="transmembrane region" description="Helical" evidence="5">
    <location>
        <begin position="63"/>
        <end position="85"/>
    </location>
</feature>
<reference evidence="7" key="1">
    <citation type="journal article" date="2019" name="Int. J. Syst. Evol. Microbiol.">
        <title>The Global Catalogue of Microorganisms (GCM) 10K type strain sequencing project: providing services to taxonomists for standard genome sequencing and annotation.</title>
        <authorList>
            <consortium name="The Broad Institute Genomics Platform"/>
            <consortium name="The Broad Institute Genome Sequencing Center for Infectious Disease"/>
            <person name="Wu L."/>
            <person name="Ma J."/>
        </authorList>
    </citation>
    <scope>NUCLEOTIDE SEQUENCE [LARGE SCALE GENOMIC DNA]</scope>
    <source>
        <strain evidence="7">CGMCC 4.7277</strain>
    </source>
</reference>
<evidence type="ECO:0000256" key="5">
    <source>
        <dbReference type="SAM" id="Phobius"/>
    </source>
</evidence>
<accession>A0ABW0QCY7</accession>
<feature type="transmembrane region" description="Helical" evidence="5">
    <location>
        <begin position="24"/>
        <end position="43"/>
    </location>
</feature>
<name>A0ABW0QCY7_9BURK</name>
<sequence length="88" mass="9496">MTGAADNDPSGIATYSQAGSQLRFALVWTLLITTPPMIGFQMLSARIGWVTGEGFAVNINKMFPCWLTTTLMGLLVAAKTFNIAVDIR</sequence>
<evidence type="ECO:0000313" key="7">
    <source>
        <dbReference type="Proteomes" id="UP001596084"/>
    </source>
</evidence>
<dbReference type="EMBL" id="JBHSMX010000058">
    <property type="protein sequence ID" value="MFC5522779.1"/>
    <property type="molecule type" value="Genomic_DNA"/>
</dbReference>
<dbReference type="InterPro" id="IPR001046">
    <property type="entry name" value="NRAMP_fam"/>
</dbReference>
<keyword evidence="4 5" id="KW-0472">Membrane</keyword>
<dbReference type="Proteomes" id="UP001596084">
    <property type="component" value="Unassembled WGS sequence"/>
</dbReference>
<keyword evidence="2 5" id="KW-0812">Transmembrane</keyword>